<dbReference type="AlphaFoldDB" id="A0A6C8YIE7"/>
<evidence type="ECO:0000313" key="1">
    <source>
        <dbReference type="EMBL" id="MII81695.1"/>
    </source>
</evidence>
<accession>A0A6C8YIE7</accession>
<proteinExistence type="predicted"/>
<protein>
    <submittedName>
        <fullName evidence="1">Uncharacterized protein</fullName>
    </submittedName>
</protein>
<dbReference type="EMBL" id="RSKH01000021">
    <property type="protein sequence ID" value="MII81695.1"/>
    <property type="molecule type" value="Genomic_DNA"/>
</dbReference>
<sequence length="90" mass="10382">MQARQCRAFSNNIKVVRILSDVICSAYPPKVNTIKRPLFLLAHLDVIYSIPCPIQTKLLLDSIINHIKNTLYTVRLSAWSIRRNYCRQPG</sequence>
<name>A0A6C8YIE7_SALER</name>
<dbReference type="Proteomes" id="UP000885342">
    <property type="component" value="Unassembled WGS sequence"/>
</dbReference>
<gene>
    <name evidence="1" type="ORF">AIF45_22110</name>
</gene>
<organism evidence="1">
    <name type="scientific">Salmonella enterica subsp. salamae</name>
    <dbReference type="NCBI Taxonomy" id="59202"/>
    <lineage>
        <taxon>Bacteria</taxon>
        <taxon>Pseudomonadati</taxon>
        <taxon>Pseudomonadota</taxon>
        <taxon>Gammaproteobacteria</taxon>
        <taxon>Enterobacterales</taxon>
        <taxon>Enterobacteriaceae</taxon>
        <taxon>Salmonella</taxon>
    </lineage>
</organism>
<comment type="caution">
    <text evidence="1">The sequence shown here is derived from an EMBL/GenBank/DDBJ whole genome shotgun (WGS) entry which is preliminary data.</text>
</comment>
<reference evidence="1" key="1">
    <citation type="submission" date="2018-08" db="EMBL/GenBank/DDBJ databases">
        <authorList>
            <consortium name="GenomeTrakr network: Whole genome sequencing for foodborne pathogen traceback"/>
        </authorList>
    </citation>
    <scope>NUCLEOTIDE SEQUENCE [LARGE SCALE GENOMIC DNA]</scope>
    <source>
        <strain evidence="1">FDA00003943</strain>
    </source>
</reference>